<evidence type="ECO:0000313" key="2">
    <source>
        <dbReference type="EMBL" id="JAD47023.1"/>
    </source>
</evidence>
<accession>A0A0A9AAP7</accession>
<name>A0A0A9AAP7_ARUDO</name>
<keyword evidence="1" id="KW-1133">Transmembrane helix</keyword>
<dbReference type="AlphaFoldDB" id="A0A0A9AAP7"/>
<keyword evidence="1" id="KW-0472">Membrane</keyword>
<proteinExistence type="predicted"/>
<feature type="transmembrane region" description="Helical" evidence="1">
    <location>
        <begin position="21"/>
        <end position="46"/>
    </location>
</feature>
<protein>
    <submittedName>
        <fullName evidence="2">Uncharacterized protein</fullName>
    </submittedName>
</protein>
<sequence length="76" mass="8967">MLYNSNGFLCNLHKWKLQKEGLICIIAICSVNALGAYIPSFVYQIYLWYDIDMNYVKACHKSTITWRKLYSCLLKH</sequence>
<evidence type="ECO:0000256" key="1">
    <source>
        <dbReference type="SAM" id="Phobius"/>
    </source>
</evidence>
<dbReference type="EMBL" id="GBRH01250872">
    <property type="protein sequence ID" value="JAD47023.1"/>
    <property type="molecule type" value="Transcribed_RNA"/>
</dbReference>
<keyword evidence="1" id="KW-0812">Transmembrane</keyword>
<organism evidence="2">
    <name type="scientific">Arundo donax</name>
    <name type="common">Giant reed</name>
    <name type="synonym">Donax arundinaceus</name>
    <dbReference type="NCBI Taxonomy" id="35708"/>
    <lineage>
        <taxon>Eukaryota</taxon>
        <taxon>Viridiplantae</taxon>
        <taxon>Streptophyta</taxon>
        <taxon>Embryophyta</taxon>
        <taxon>Tracheophyta</taxon>
        <taxon>Spermatophyta</taxon>
        <taxon>Magnoliopsida</taxon>
        <taxon>Liliopsida</taxon>
        <taxon>Poales</taxon>
        <taxon>Poaceae</taxon>
        <taxon>PACMAD clade</taxon>
        <taxon>Arundinoideae</taxon>
        <taxon>Arundineae</taxon>
        <taxon>Arundo</taxon>
    </lineage>
</organism>
<reference evidence="2" key="2">
    <citation type="journal article" date="2015" name="Data Brief">
        <title>Shoot transcriptome of the giant reed, Arundo donax.</title>
        <authorList>
            <person name="Barrero R.A."/>
            <person name="Guerrero F.D."/>
            <person name="Moolhuijzen P."/>
            <person name="Goolsby J.A."/>
            <person name="Tidwell J."/>
            <person name="Bellgard S.E."/>
            <person name="Bellgard M.I."/>
        </authorList>
    </citation>
    <scope>NUCLEOTIDE SEQUENCE</scope>
    <source>
        <tissue evidence="2">Shoot tissue taken approximately 20 cm above the soil surface</tissue>
    </source>
</reference>
<reference evidence="2" key="1">
    <citation type="submission" date="2014-09" db="EMBL/GenBank/DDBJ databases">
        <authorList>
            <person name="Magalhaes I.L.F."/>
            <person name="Oliveira U."/>
            <person name="Santos F.R."/>
            <person name="Vidigal T.H.D.A."/>
            <person name="Brescovit A.D."/>
            <person name="Santos A.J."/>
        </authorList>
    </citation>
    <scope>NUCLEOTIDE SEQUENCE</scope>
    <source>
        <tissue evidence="2">Shoot tissue taken approximately 20 cm above the soil surface</tissue>
    </source>
</reference>